<evidence type="ECO:0000313" key="1">
    <source>
        <dbReference type="Ensembl" id="ENSNBRP00000004898.1"/>
    </source>
</evidence>
<reference evidence="1" key="1">
    <citation type="submission" date="2025-08" db="UniProtKB">
        <authorList>
            <consortium name="Ensembl"/>
        </authorList>
    </citation>
    <scope>IDENTIFICATION</scope>
</reference>
<proteinExistence type="predicted"/>
<dbReference type="AlphaFoldDB" id="A0A3Q4GE78"/>
<dbReference type="InterPro" id="IPR042772">
    <property type="entry name" value="SH3TC1/SH3TC2"/>
</dbReference>
<dbReference type="Bgee" id="ENSNBRG00000003896">
    <property type="expression patterns" value="Expressed in heart"/>
</dbReference>
<accession>A0A3Q4GE78</accession>
<dbReference type="PANTHER" id="PTHR22647:SF3">
    <property type="entry name" value="SH3 DOMAIN AND TETRATRICOPEPTIDE REPEAT-CONTAINING PROTEIN 1"/>
    <property type="match status" value="1"/>
</dbReference>
<dbReference type="Proteomes" id="UP000261580">
    <property type="component" value="Unassembled WGS sequence"/>
</dbReference>
<evidence type="ECO:0000313" key="2">
    <source>
        <dbReference type="Proteomes" id="UP000261580"/>
    </source>
</evidence>
<protein>
    <submittedName>
        <fullName evidence="1">Uncharacterized protein</fullName>
    </submittedName>
</protein>
<dbReference type="STRING" id="32507.ENSNBRP00000004898"/>
<dbReference type="PANTHER" id="PTHR22647">
    <property type="entry name" value="SH3 DOMAIN AND TETRATRICOPEPTIDE REPEATS CONTAINING PROTEIN"/>
    <property type="match status" value="1"/>
</dbReference>
<reference evidence="1" key="2">
    <citation type="submission" date="2025-09" db="UniProtKB">
        <authorList>
            <consortium name="Ensembl"/>
        </authorList>
    </citation>
    <scope>IDENTIFICATION</scope>
</reference>
<dbReference type="GeneTree" id="ENSGT00530000063812"/>
<dbReference type="Ensembl" id="ENSNBRT00000005051.1">
    <property type="protein sequence ID" value="ENSNBRP00000004898.1"/>
    <property type="gene ID" value="ENSNBRG00000003896.1"/>
</dbReference>
<organism evidence="1 2">
    <name type="scientific">Neolamprologus brichardi</name>
    <name type="common">Fairy cichlid</name>
    <name type="synonym">Lamprologus brichardi</name>
    <dbReference type="NCBI Taxonomy" id="32507"/>
    <lineage>
        <taxon>Eukaryota</taxon>
        <taxon>Metazoa</taxon>
        <taxon>Chordata</taxon>
        <taxon>Craniata</taxon>
        <taxon>Vertebrata</taxon>
        <taxon>Euteleostomi</taxon>
        <taxon>Actinopterygii</taxon>
        <taxon>Neopterygii</taxon>
        <taxon>Teleostei</taxon>
        <taxon>Neoteleostei</taxon>
        <taxon>Acanthomorphata</taxon>
        <taxon>Ovalentaria</taxon>
        <taxon>Cichlomorphae</taxon>
        <taxon>Cichliformes</taxon>
        <taxon>Cichlidae</taxon>
        <taxon>African cichlids</taxon>
        <taxon>Pseudocrenilabrinae</taxon>
        <taxon>Lamprologini</taxon>
        <taxon>Neolamprologus</taxon>
    </lineage>
</organism>
<name>A0A3Q4GE78_NEOBR</name>
<keyword evidence="2" id="KW-1185">Reference proteome</keyword>
<sequence>MENIVGHHTAYSVEKKMSSLYFLGGGGSSERVPGVLMVGTAPKPISVSFLMDLLNVSNQMIIGSDGQLRNFSINTVFCFLQELSAHLISINSERKAIYVMFATFEDIWKFTTYYKIGFLRHCMENLLLDQTFWLSSSKDDFAIEVTIQEETLNLFYRGILLQEGWH</sequence>